<comment type="caution">
    <text evidence="2">The sequence shown here is derived from an EMBL/GenBank/DDBJ whole genome shotgun (WGS) entry which is preliminary data.</text>
</comment>
<feature type="compositionally biased region" description="Low complexity" evidence="1">
    <location>
        <begin position="1"/>
        <end position="16"/>
    </location>
</feature>
<evidence type="ECO:0000256" key="1">
    <source>
        <dbReference type="SAM" id="MobiDB-lite"/>
    </source>
</evidence>
<dbReference type="EMBL" id="JAFJYH010000130">
    <property type="protein sequence ID" value="KAG4418365.1"/>
    <property type="molecule type" value="Genomic_DNA"/>
</dbReference>
<dbReference type="OrthoDB" id="3919839at2759"/>
<reference evidence="2" key="1">
    <citation type="submission" date="2021-02" db="EMBL/GenBank/DDBJ databases">
        <title>Genome sequence Cadophora malorum strain M34.</title>
        <authorList>
            <person name="Stefanovic E."/>
            <person name="Vu D."/>
            <person name="Scully C."/>
            <person name="Dijksterhuis J."/>
            <person name="Roader J."/>
            <person name="Houbraken J."/>
        </authorList>
    </citation>
    <scope>NUCLEOTIDE SEQUENCE</scope>
    <source>
        <strain evidence="2">M34</strain>
    </source>
</reference>
<protein>
    <submittedName>
        <fullName evidence="2">Uncharacterized protein</fullName>
    </submittedName>
</protein>
<sequence>MSAPSSTPEPTTLPEEQQNIPASWADLRKIHPQLPETPPRPTRTVECNSMTYRNGEGVEKHIWIPKGTLKTASMHLENENWAALAKFPTYVDQGYADEGEAEEKERKTWDWLVDENLMVPAEPVIEG</sequence>
<name>A0A8H7TB64_9HELO</name>
<evidence type="ECO:0000313" key="3">
    <source>
        <dbReference type="Proteomes" id="UP000664132"/>
    </source>
</evidence>
<proteinExistence type="predicted"/>
<feature type="region of interest" description="Disordered" evidence="1">
    <location>
        <begin position="1"/>
        <end position="21"/>
    </location>
</feature>
<evidence type="ECO:0000313" key="2">
    <source>
        <dbReference type="EMBL" id="KAG4418365.1"/>
    </source>
</evidence>
<organism evidence="2 3">
    <name type="scientific">Cadophora malorum</name>
    <dbReference type="NCBI Taxonomy" id="108018"/>
    <lineage>
        <taxon>Eukaryota</taxon>
        <taxon>Fungi</taxon>
        <taxon>Dikarya</taxon>
        <taxon>Ascomycota</taxon>
        <taxon>Pezizomycotina</taxon>
        <taxon>Leotiomycetes</taxon>
        <taxon>Helotiales</taxon>
        <taxon>Ploettnerulaceae</taxon>
        <taxon>Cadophora</taxon>
    </lineage>
</organism>
<dbReference type="Proteomes" id="UP000664132">
    <property type="component" value="Unassembled WGS sequence"/>
</dbReference>
<dbReference type="AlphaFoldDB" id="A0A8H7TB64"/>
<accession>A0A8H7TB64</accession>
<keyword evidence="3" id="KW-1185">Reference proteome</keyword>
<gene>
    <name evidence="2" type="ORF">IFR04_008507</name>
</gene>